<keyword evidence="2" id="KW-0614">Plasmid</keyword>
<sequence length="304" mass="34811">MLKQKKLLLLLSIFLIFLSLGCQSTSEKHVEQANEQMNIGTTLGMQDETAMTQYNATYNISANTIFSPKLYIHNRDIKNNDFRLIFLLDYKQINITYNNQNVNYIDISMKPNEQKNIAIEVPSLKNGFHDFLVLCIRKPDTLLSQEKFYPPGHFHIFKRSTLIVGNDNTKPNINFKERLVTNGEIDIPPIVTKEPRDKFEGDVVTLLKQPYPETLWLNFSPIKNNMKYAVIAFSGANQIELDNAFFKTTSTGVINYPLKLGLDKNNKNLIIAVVENPFSELENNSGEISAEPLWVSFLNRISLE</sequence>
<accession>A0A248TPV5</accession>
<dbReference type="PROSITE" id="PS51257">
    <property type="entry name" value="PROKAR_LIPOPROTEIN"/>
    <property type="match status" value="1"/>
</dbReference>
<name>A0A248TPV5_9BACI</name>
<dbReference type="OrthoDB" id="2674134at2"/>
<evidence type="ECO:0000313" key="3">
    <source>
        <dbReference type="Proteomes" id="UP000215137"/>
    </source>
</evidence>
<geneLocation type="plasmid" evidence="3">
    <name>pbkbdgp4a</name>
</geneLocation>
<proteinExistence type="predicted"/>
<feature type="signal peptide" evidence="1">
    <location>
        <begin position="1"/>
        <end position="24"/>
    </location>
</feature>
<gene>
    <name evidence="2" type="ORF">CKF48_23000</name>
</gene>
<dbReference type="RefSeq" id="WP_095373721.1">
    <property type="nucleotide sequence ID" value="NZ_CP022984.1"/>
</dbReference>
<protein>
    <recommendedName>
        <fullName evidence="4">DUF4397 domain-containing protein</fullName>
    </recommendedName>
</protein>
<keyword evidence="3" id="KW-1185">Reference proteome</keyword>
<dbReference type="KEGG" id="bko:CKF48_23000"/>
<evidence type="ECO:0008006" key="4">
    <source>
        <dbReference type="Google" id="ProtNLM"/>
    </source>
</evidence>
<keyword evidence="1" id="KW-0732">Signal</keyword>
<dbReference type="AlphaFoldDB" id="A0A248TPV5"/>
<dbReference type="Proteomes" id="UP000215137">
    <property type="component" value="Plasmid pBkBDGP4A"/>
</dbReference>
<reference evidence="2 3" key="1">
    <citation type="submission" date="2017-08" db="EMBL/GenBank/DDBJ databases">
        <title>Complete Genome Sequence of Bacillus kochii Oregon-R-modENCODE STRAIN BDGP4, isolated from Drosophila melanogaster gut.</title>
        <authorList>
            <person name="Wan K.H."/>
            <person name="Yu C."/>
            <person name="Park S."/>
            <person name="Hammonds A.S."/>
            <person name="Booth B.W."/>
            <person name="Celniker S.E."/>
        </authorList>
    </citation>
    <scope>NUCLEOTIDE SEQUENCE [LARGE SCALE GENOMIC DNA]</scope>
    <source>
        <strain evidence="2 3">BDGP4</strain>
        <plasmid evidence="3">pbkbdgp4a</plasmid>
    </source>
</reference>
<evidence type="ECO:0000313" key="2">
    <source>
        <dbReference type="EMBL" id="ASV70159.1"/>
    </source>
</evidence>
<feature type="chain" id="PRO_5039317225" description="DUF4397 domain-containing protein" evidence="1">
    <location>
        <begin position="25"/>
        <end position="304"/>
    </location>
</feature>
<dbReference type="EMBL" id="CP022984">
    <property type="protein sequence ID" value="ASV70159.1"/>
    <property type="molecule type" value="Genomic_DNA"/>
</dbReference>
<evidence type="ECO:0000256" key="1">
    <source>
        <dbReference type="SAM" id="SignalP"/>
    </source>
</evidence>
<organism evidence="2 3">
    <name type="scientific">Cytobacillus kochii</name>
    <dbReference type="NCBI Taxonomy" id="859143"/>
    <lineage>
        <taxon>Bacteria</taxon>
        <taxon>Bacillati</taxon>
        <taxon>Bacillota</taxon>
        <taxon>Bacilli</taxon>
        <taxon>Bacillales</taxon>
        <taxon>Bacillaceae</taxon>
        <taxon>Cytobacillus</taxon>
    </lineage>
</organism>